<dbReference type="Proteomes" id="UP000243425">
    <property type="component" value="Nucleomorph 1"/>
</dbReference>
<sequence>MYLLYVGLIDVLPINLKILYIFDDRLYHDIIENYSYIQSRIKKSIMQFIIYLLPGDTEKLYHRLKSTTIGFFNMFSIEKISSVNLMNFNKLISFTGVLINKSDLFIYCKKLNMCCLACKNEFLYETDLSYNRISYTCQNNRCKKKFDANNRNKFDIFIKKEDINDIFFGKIFVNESVNDPLLFSYIKCIFLSKQFLIINMNQTYTFIGNILPRLDCVKSNKNKIDLNKVTNEMEFRNNNLKKISFYFKICNTQNLMVVDEFHTTLKQFLQKSRKCFLFFNNNSNFRINFIYYIFNSRSFLREVSYTVRKIILLNLIMGFTRTFQNNKSTINKFLLLITGQNTIQKAQILKGISHSIKNSHFIDWNLRNSFDKVCMLKNNDLLIHKFKFMRVNNISNFNSIILVSRFNLYSIINVSKIVEIFEYPVLLEEYLTNNYISWSKGLIVTTKHNITTSHIFNMDKNNNTLLFYFFLKFTFVLSLSQKFRDLRTIYKTYNDETFSNHSNKFNFIAIQNFLHLASNHKPTFSRKVAKIELITSFKKERLLLGKYNLNYVTKLGYLSLKSLNNIIDLSIAISQGCFRKRVLACHVIEALKLHSENFLFYNITIHRKKFRRVKNDMIHNKITNHSNNYKIICTHTKYLSRIISFFGHWEIKYLRLCLNSINSKFRDFKSYEYQHVDCTSSFLERTTNIRHKISLNYLSLYYLNYLSEC</sequence>
<evidence type="ECO:0000313" key="1">
    <source>
        <dbReference type="EMBL" id="ABA27176.1"/>
    </source>
</evidence>
<reference evidence="1 2" key="1">
    <citation type="journal article" date="2006" name="Proc. Natl. Acad. Sci. U.S.A.">
        <title>Complete nucleotide sequence of the chlorarachniophyte nucleomorph: nature's smallest nucleus.</title>
        <authorList>
            <person name="Gilson P.R."/>
            <person name="Su V."/>
            <person name="Slamovits C.H."/>
            <person name="Reith M.E."/>
            <person name="Keeling P.J."/>
            <person name="McFadden G.I."/>
        </authorList>
    </citation>
    <scope>NUCLEOTIDE SEQUENCE [LARGE SCALE GENOMIC DNA]</scope>
    <source>
        <strain evidence="2">CCMP621</strain>
    </source>
</reference>
<keyword evidence="1" id="KW-0542">Nucleomorph</keyword>
<dbReference type="RefSeq" id="XP_001712788.1">
    <property type="nucleotide sequence ID" value="XM_001712736.1"/>
</dbReference>
<proteinExistence type="predicted"/>
<dbReference type="GeneID" id="5788339"/>
<dbReference type="EMBL" id="DQ158856">
    <property type="protein sequence ID" value="ABA27176.1"/>
    <property type="molecule type" value="Genomic_DNA"/>
</dbReference>
<geneLocation type="nucleomorph" evidence="1"/>
<name>Q3LWJ0_BIGNA</name>
<accession>Q3LWJ0</accession>
<evidence type="ECO:0000313" key="2">
    <source>
        <dbReference type="Proteomes" id="UP000243425"/>
    </source>
</evidence>
<dbReference type="SUPFAM" id="SSF50249">
    <property type="entry name" value="Nucleic acid-binding proteins"/>
    <property type="match status" value="1"/>
</dbReference>
<protein>
    <submittedName>
        <fullName evidence="1">Uncharacterized protein</fullName>
    </submittedName>
</protein>
<dbReference type="AlphaFoldDB" id="Q3LWJ0"/>
<dbReference type="InterPro" id="IPR012340">
    <property type="entry name" value="NA-bd_OB-fold"/>
</dbReference>
<organism evidence="1 2">
    <name type="scientific">Bigelowiella natans</name>
    <name type="common">Pedinomonas minutissima</name>
    <name type="synonym">Chlorarachnion sp. (strain CCMP621)</name>
    <dbReference type="NCBI Taxonomy" id="227086"/>
    <lineage>
        <taxon>Eukaryota</taxon>
        <taxon>Sar</taxon>
        <taxon>Rhizaria</taxon>
        <taxon>Cercozoa</taxon>
        <taxon>Chlorarachniophyceae</taxon>
        <taxon>Bigelowiella</taxon>
    </lineage>
</organism>